<sequence length="252" mass="28688">MESRKVPSRRSIKIKINKDLAKVLKEEYSICCAWGFQYGQLDEPLYNIVGWSADEIQPIMTIHWSETYRVTASGTGCVPKFFVDSATEPLQINPGETFVFDTFDRVSISPDQPPEDPQDAFAFTTKTPGCSIVLERGLDLQRENDEDNFTPMFIASNGAQTFPVPTAGYIRPTDKILIWFQPISKPLIRRQAFDRKSLAMEPLEYQYGTQSTKFTQITLDFVDGRPQLLNTIIAFPTESRMLMPISRRRPSA</sequence>
<protein>
    <submittedName>
        <fullName evidence="1">Uncharacterized protein</fullName>
    </submittedName>
</protein>
<dbReference type="OrthoDB" id="5008963at2759"/>
<keyword evidence="2" id="KW-1185">Reference proteome</keyword>
<gene>
    <name evidence="1" type="ORF">K491DRAFT_692095</name>
</gene>
<organism evidence="1 2">
    <name type="scientific">Lophiostoma macrostomum CBS 122681</name>
    <dbReference type="NCBI Taxonomy" id="1314788"/>
    <lineage>
        <taxon>Eukaryota</taxon>
        <taxon>Fungi</taxon>
        <taxon>Dikarya</taxon>
        <taxon>Ascomycota</taxon>
        <taxon>Pezizomycotina</taxon>
        <taxon>Dothideomycetes</taxon>
        <taxon>Pleosporomycetidae</taxon>
        <taxon>Pleosporales</taxon>
        <taxon>Lophiostomataceae</taxon>
        <taxon>Lophiostoma</taxon>
    </lineage>
</organism>
<dbReference type="AlphaFoldDB" id="A0A6A6TBW5"/>
<accession>A0A6A6TBW5</accession>
<dbReference type="EMBL" id="MU004337">
    <property type="protein sequence ID" value="KAF2656388.1"/>
    <property type="molecule type" value="Genomic_DNA"/>
</dbReference>
<evidence type="ECO:0000313" key="1">
    <source>
        <dbReference type="EMBL" id="KAF2656388.1"/>
    </source>
</evidence>
<name>A0A6A6TBW5_9PLEO</name>
<dbReference type="Proteomes" id="UP000799324">
    <property type="component" value="Unassembled WGS sequence"/>
</dbReference>
<reference evidence="1" key="1">
    <citation type="journal article" date="2020" name="Stud. Mycol.">
        <title>101 Dothideomycetes genomes: a test case for predicting lifestyles and emergence of pathogens.</title>
        <authorList>
            <person name="Haridas S."/>
            <person name="Albert R."/>
            <person name="Binder M."/>
            <person name="Bloem J."/>
            <person name="Labutti K."/>
            <person name="Salamov A."/>
            <person name="Andreopoulos B."/>
            <person name="Baker S."/>
            <person name="Barry K."/>
            <person name="Bills G."/>
            <person name="Bluhm B."/>
            <person name="Cannon C."/>
            <person name="Castanera R."/>
            <person name="Culley D."/>
            <person name="Daum C."/>
            <person name="Ezra D."/>
            <person name="Gonzalez J."/>
            <person name="Henrissat B."/>
            <person name="Kuo A."/>
            <person name="Liang C."/>
            <person name="Lipzen A."/>
            <person name="Lutzoni F."/>
            <person name="Magnuson J."/>
            <person name="Mondo S."/>
            <person name="Nolan M."/>
            <person name="Ohm R."/>
            <person name="Pangilinan J."/>
            <person name="Park H.-J."/>
            <person name="Ramirez L."/>
            <person name="Alfaro M."/>
            <person name="Sun H."/>
            <person name="Tritt A."/>
            <person name="Yoshinaga Y."/>
            <person name="Zwiers L.-H."/>
            <person name="Turgeon B."/>
            <person name="Goodwin S."/>
            <person name="Spatafora J."/>
            <person name="Crous P."/>
            <person name="Grigoriev I."/>
        </authorList>
    </citation>
    <scope>NUCLEOTIDE SEQUENCE</scope>
    <source>
        <strain evidence="1">CBS 122681</strain>
    </source>
</reference>
<evidence type="ECO:0000313" key="2">
    <source>
        <dbReference type="Proteomes" id="UP000799324"/>
    </source>
</evidence>
<proteinExistence type="predicted"/>